<dbReference type="Proteomes" id="UP000006051">
    <property type="component" value="Chromosome"/>
</dbReference>
<reference evidence="4 5" key="1">
    <citation type="submission" date="2012-06" db="EMBL/GenBank/DDBJ databases">
        <title>The complete genome of Ornithobacterium rhinotracheale DSM 15997.</title>
        <authorList>
            <consortium name="US DOE Joint Genome Institute (JGI-PGF)"/>
            <person name="Lucas S."/>
            <person name="Copeland A."/>
            <person name="Lapidus A."/>
            <person name="Goodwin L."/>
            <person name="Pitluck S."/>
            <person name="Peters L."/>
            <person name="Mikhailova N."/>
            <person name="Teshima H."/>
            <person name="Kyrpides N."/>
            <person name="Mavromatis K."/>
            <person name="Pagani I."/>
            <person name="Ivanova N."/>
            <person name="Ovchinnikova G."/>
            <person name="Zeytun A."/>
            <person name="Detter J.C."/>
            <person name="Han C."/>
            <person name="Land M."/>
            <person name="Hauser L."/>
            <person name="Markowitz V."/>
            <person name="Cheng J.-F."/>
            <person name="Hugenholtz P."/>
            <person name="Woyke T."/>
            <person name="Wu D."/>
            <person name="Lang E."/>
            <person name="Kopitz M."/>
            <person name="Brambilla E."/>
            <person name="Klenk H.-P."/>
            <person name="Eisen J.A."/>
        </authorList>
    </citation>
    <scope>NUCLEOTIDE SEQUENCE [LARGE SCALE GENOMIC DNA]</scope>
    <source>
        <strain evidence="5">ATCC 51463 / DSM 15997 / CCUG 23171 / LMG 9086</strain>
    </source>
</reference>
<feature type="domain" description="MurNAc-LAA" evidence="3">
    <location>
        <begin position="68"/>
        <end position="178"/>
    </location>
</feature>
<dbReference type="KEGG" id="orh:Ornrh_1175"/>
<dbReference type="RefSeq" id="WP_014790925.1">
    <property type="nucleotide sequence ID" value="NC_018016.1"/>
</dbReference>
<accession>I4A076</accession>
<evidence type="ECO:0000256" key="2">
    <source>
        <dbReference type="ARBA" id="ARBA00011901"/>
    </source>
</evidence>
<gene>
    <name evidence="4" type="ordered locus">Ornrh_1175</name>
</gene>
<evidence type="ECO:0000259" key="3">
    <source>
        <dbReference type="SMART" id="SM00646"/>
    </source>
</evidence>
<dbReference type="EC" id="3.5.1.28" evidence="2"/>
<dbReference type="Pfam" id="PF01520">
    <property type="entry name" value="Amidase_3"/>
    <property type="match status" value="1"/>
</dbReference>
<organism evidence="4 5">
    <name type="scientific">Ornithobacterium rhinotracheale (strain ATCC 51463 / DSM 15997 / CCUG 23171 / CIP 104009 / LMG 9086)</name>
    <dbReference type="NCBI Taxonomy" id="867902"/>
    <lineage>
        <taxon>Bacteria</taxon>
        <taxon>Pseudomonadati</taxon>
        <taxon>Bacteroidota</taxon>
        <taxon>Flavobacteriia</taxon>
        <taxon>Flavobacteriales</taxon>
        <taxon>Weeksellaceae</taxon>
        <taxon>Ornithobacterium</taxon>
    </lineage>
</organism>
<dbReference type="AlphaFoldDB" id="I4A076"/>
<dbReference type="STRING" id="867902.Ornrh_1175"/>
<keyword evidence="5" id="KW-1185">Reference proteome</keyword>
<sequence>MIEINTKVYPSAGHWDKDSGAVANGYIERDEMDKLRNMIVARLKAKGHAYNTDDNSESNRVYQGRIRKELRTGDVVMDLHLNAGRPEATGVEVYISQNAGTDSKKLAKEAVDGLAKIMGIANRGVKTDNQGQHSRIGILNLRGTAVLIEFAFITNKSDMAKYKANVGKIADFLTELLIKYDRNEKSLL</sequence>
<name>I4A076_ORNRL</name>
<dbReference type="EMBL" id="CP003283">
    <property type="protein sequence ID" value="AFL97360.1"/>
    <property type="molecule type" value="Genomic_DNA"/>
</dbReference>
<dbReference type="SMART" id="SM00646">
    <property type="entry name" value="Ami_3"/>
    <property type="match status" value="1"/>
</dbReference>
<dbReference type="PATRIC" id="fig|867902.3.peg.1154"/>
<protein>
    <recommendedName>
        <fullName evidence="2">N-acetylmuramoyl-L-alanine amidase</fullName>
        <ecNumber evidence="2">3.5.1.28</ecNumber>
    </recommendedName>
</protein>
<dbReference type="PANTHER" id="PTHR30404">
    <property type="entry name" value="N-ACETYLMURAMOYL-L-ALANINE AMIDASE"/>
    <property type="match status" value="1"/>
</dbReference>
<dbReference type="GO" id="GO:0008745">
    <property type="term" value="F:N-acetylmuramoyl-L-alanine amidase activity"/>
    <property type="evidence" value="ECO:0007669"/>
    <property type="project" value="UniProtKB-EC"/>
</dbReference>
<dbReference type="InterPro" id="IPR050695">
    <property type="entry name" value="N-acetylmuramoyl_amidase_3"/>
</dbReference>
<dbReference type="InterPro" id="IPR002508">
    <property type="entry name" value="MurNAc-LAA_cat"/>
</dbReference>
<dbReference type="GeneID" id="97257847"/>
<dbReference type="HOGENOM" id="CLU_094099_0_0_10"/>
<dbReference type="Gene3D" id="3.40.630.40">
    <property type="entry name" value="Zn-dependent exopeptidases"/>
    <property type="match status" value="1"/>
</dbReference>
<evidence type="ECO:0000313" key="5">
    <source>
        <dbReference type="Proteomes" id="UP000006051"/>
    </source>
</evidence>
<dbReference type="GO" id="GO:0030288">
    <property type="term" value="C:outer membrane-bounded periplasmic space"/>
    <property type="evidence" value="ECO:0007669"/>
    <property type="project" value="TreeGrafter"/>
</dbReference>
<dbReference type="eggNOG" id="COG0860">
    <property type="taxonomic scope" value="Bacteria"/>
</dbReference>
<dbReference type="SUPFAM" id="SSF53187">
    <property type="entry name" value="Zn-dependent exopeptidases"/>
    <property type="match status" value="1"/>
</dbReference>
<proteinExistence type="predicted"/>
<dbReference type="GO" id="GO:0009253">
    <property type="term" value="P:peptidoglycan catabolic process"/>
    <property type="evidence" value="ECO:0007669"/>
    <property type="project" value="InterPro"/>
</dbReference>
<dbReference type="PANTHER" id="PTHR30404:SF8">
    <property type="entry name" value="AUTOLYSIN PH-RELATED"/>
    <property type="match status" value="1"/>
</dbReference>
<evidence type="ECO:0000313" key="4">
    <source>
        <dbReference type="EMBL" id="AFL97360.1"/>
    </source>
</evidence>
<comment type="catalytic activity">
    <reaction evidence="1">
        <text>Hydrolyzes the link between N-acetylmuramoyl residues and L-amino acid residues in certain cell-wall glycopeptides.</text>
        <dbReference type="EC" id="3.5.1.28"/>
    </reaction>
</comment>
<dbReference type="CDD" id="cd02696">
    <property type="entry name" value="MurNAc-LAA"/>
    <property type="match status" value="1"/>
</dbReference>
<evidence type="ECO:0000256" key="1">
    <source>
        <dbReference type="ARBA" id="ARBA00001561"/>
    </source>
</evidence>